<accession>A0A2C5XCN4</accession>
<protein>
    <submittedName>
        <fullName evidence="1">Uncharacterized protein</fullName>
    </submittedName>
</protein>
<organism evidence="1 2">
    <name type="scientific">Ophiocordyceps australis</name>
    <dbReference type="NCBI Taxonomy" id="1399860"/>
    <lineage>
        <taxon>Eukaryota</taxon>
        <taxon>Fungi</taxon>
        <taxon>Dikarya</taxon>
        <taxon>Ascomycota</taxon>
        <taxon>Pezizomycotina</taxon>
        <taxon>Sordariomycetes</taxon>
        <taxon>Hypocreomycetidae</taxon>
        <taxon>Hypocreales</taxon>
        <taxon>Ophiocordycipitaceae</taxon>
        <taxon>Ophiocordyceps</taxon>
    </lineage>
</organism>
<evidence type="ECO:0000313" key="1">
    <source>
        <dbReference type="EMBL" id="PHH67489.1"/>
    </source>
</evidence>
<dbReference type="AlphaFoldDB" id="A0A2C5XCN4"/>
<evidence type="ECO:0000313" key="2">
    <source>
        <dbReference type="Proteomes" id="UP000224854"/>
    </source>
</evidence>
<comment type="caution">
    <text evidence="1">The sequence shown here is derived from an EMBL/GenBank/DDBJ whole genome shotgun (WGS) entry which is preliminary data.</text>
</comment>
<gene>
    <name evidence="1" type="ORF">CDD82_1426</name>
</gene>
<reference evidence="1 2" key="1">
    <citation type="submission" date="2017-06" db="EMBL/GenBank/DDBJ databases">
        <title>Ant-infecting Ophiocordyceps genomes reveal a high diversity of potential behavioral manipulation genes and a possible major role for enterotoxins.</title>
        <authorList>
            <person name="De Bekker C."/>
            <person name="Evans H.C."/>
            <person name="Brachmann A."/>
            <person name="Hughes D.P."/>
        </authorList>
    </citation>
    <scope>NUCLEOTIDE SEQUENCE [LARGE SCALE GENOMIC DNA]</scope>
    <source>
        <strain evidence="1 2">1348a</strain>
    </source>
</reference>
<name>A0A2C5XCN4_9HYPO</name>
<keyword evidence="2" id="KW-1185">Reference proteome</keyword>
<dbReference type="EMBL" id="NJEU01001428">
    <property type="protein sequence ID" value="PHH67489.1"/>
    <property type="molecule type" value="Genomic_DNA"/>
</dbReference>
<proteinExistence type="predicted"/>
<dbReference type="Proteomes" id="UP000224854">
    <property type="component" value="Unassembled WGS sequence"/>
</dbReference>
<sequence>MAPRVRRHHAAAAAAAAAVAAHLPLPLLPTAYVISSHPLPVQSQYNVHTAADPASSHEAKTSCRTWPVRASQLRFTSIHHVIT</sequence>